<keyword evidence="3" id="KW-1185">Reference proteome</keyword>
<dbReference type="Proteomes" id="UP000095280">
    <property type="component" value="Unplaced"/>
</dbReference>
<sequence length="388" mass="40996">MYFQSRFRPPGHAKIGLVAGHLEAGVFGKGLCTVPEGHLDAEVDAGSAVTRCAQGLSNPRLADLRCCTTIQLRSSAVCFVRQSVAGGLRQTWRQAAASSAPGWAAPPVRLAPDSLGKAANLAPSGAWTHCGGRLSVDKSTRNVACQRMCRQKFTGFAWILALMVQLGSRLHLLLPPAALLLLAAIQVQHVSGAGGGSRGGSGDCGESRYRDEATGRCRACPNCADYLAAIMPPGDWNASSIAAAPTTPAHQVVSETAEQRAARFDICAREPRCRGEEPEPVRQMLVRDRSDLEPLGLGSAAAVVGGICLIAGAVVLGRHLRQRNQQQQQRQQQLEHQVDGNSHDAAAVKDEAMDDNIDNVQSSAALSGGGNGEGTRHKLLEDKGQELV</sequence>
<evidence type="ECO:0000313" key="4">
    <source>
        <dbReference type="WBParaSite" id="maker-uti_cns_0001624-snap-gene-0.7-mRNA-1"/>
    </source>
</evidence>
<feature type="compositionally biased region" description="Basic and acidic residues" evidence="1">
    <location>
        <begin position="374"/>
        <end position="388"/>
    </location>
</feature>
<feature type="transmembrane region" description="Helical" evidence="2">
    <location>
        <begin position="295"/>
        <end position="316"/>
    </location>
</feature>
<keyword evidence="2" id="KW-1133">Transmembrane helix</keyword>
<name>A0A1I8GDC6_9PLAT</name>
<evidence type="ECO:0000256" key="2">
    <source>
        <dbReference type="SAM" id="Phobius"/>
    </source>
</evidence>
<evidence type="ECO:0000256" key="1">
    <source>
        <dbReference type="SAM" id="MobiDB-lite"/>
    </source>
</evidence>
<proteinExistence type="predicted"/>
<keyword evidence="2" id="KW-0812">Transmembrane</keyword>
<protein>
    <submittedName>
        <fullName evidence="4">TNFR-Cys domain-containing protein</fullName>
    </submittedName>
</protein>
<evidence type="ECO:0000313" key="3">
    <source>
        <dbReference type="Proteomes" id="UP000095280"/>
    </source>
</evidence>
<reference evidence="4" key="1">
    <citation type="submission" date="2016-11" db="UniProtKB">
        <authorList>
            <consortium name="WormBaseParasite"/>
        </authorList>
    </citation>
    <scope>IDENTIFICATION</scope>
</reference>
<dbReference type="WBParaSite" id="maker-uti_cns_0001624-snap-gene-0.7-mRNA-1">
    <property type="protein sequence ID" value="maker-uti_cns_0001624-snap-gene-0.7-mRNA-1"/>
    <property type="gene ID" value="maker-uti_cns_0001624-snap-gene-0.7"/>
</dbReference>
<dbReference type="AlphaFoldDB" id="A0A1I8GDC6"/>
<accession>A0A1I8GDC6</accession>
<organism evidence="3 4">
    <name type="scientific">Macrostomum lignano</name>
    <dbReference type="NCBI Taxonomy" id="282301"/>
    <lineage>
        <taxon>Eukaryota</taxon>
        <taxon>Metazoa</taxon>
        <taxon>Spiralia</taxon>
        <taxon>Lophotrochozoa</taxon>
        <taxon>Platyhelminthes</taxon>
        <taxon>Rhabditophora</taxon>
        <taxon>Macrostomorpha</taxon>
        <taxon>Macrostomida</taxon>
        <taxon>Macrostomidae</taxon>
        <taxon>Macrostomum</taxon>
    </lineage>
</organism>
<keyword evidence="2" id="KW-0472">Membrane</keyword>
<feature type="region of interest" description="Disordered" evidence="1">
    <location>
        <begin position="361"/>
        <end position="388"/>
    </location>
</feature>